<dbReference type="InterPro" id="IPR008291">
    <property type="entry name" value="Glucoamylase_SBD"/>
</dbReference>
<evidence type="ECO:0000256" key="11">
    <source>
        <dbReference type="PIRSR" id="PIRSR001031-2"/>
    </source>
</evidence>
<feature type="active site" description="Proton acceptor" evidence="10">
    <location>
        <position position="150"/>
    </location>
</feature>
<sequence length="570" mass="62572">MVPGAAAGYVVASPSKANPNYFYTWSRDSALTLKMIVDEFLFGDTSVQQYIEDYIHAQAVLQTVSNPSGTLLPAGTGLGEPKFNVDGTRFNGNWGRPQRDGPALRAIAIITYSNWLIEQGETDRVKTVIWPIISNDLSYVGQYWNSTGFDLWEEVSGSSFFTTQNQYRSLIEGAVLAEKLGVTCTGCDEAPQVLCFLQTYWNGEYFIANINTNTQRSGIDANTVLGAISVFDVDAACDNPSIQPCHSRALSNFKAFVDTFRNSSLYPINAGINSTSGVALGRYAEDVYYNGNPWYLITLCAAEFLYDAVAQWDKQRFITVDSTSLAFFQDLYPEAKAQTYKRCHKTDPYRQILNAATAYADSFVAVAQRYTPANGSLSEQFNKNPPGEPLSAYDLTWSYAAFVTMAERRAGQYPPGWTASVVEPPTKCEASSTRGTYSPAVAAGAPNVTSTCTSNVLFIVNATTYYGENIYVTGNTTDLGSWNLDNSQPLLASNYTSERPEWYVQLAMTAGETVTYSYVRQEDCGQPYIWETVNRTLTVPECTDESGTDTTPQLTTDDAWTGPLGSSGGC</sequence>
<dbReference type="Pfam" id="PF00686">
    <property type="entry name" value="CBM_20"/>
    <property type="match status" value="1"/>
</dbReference>
<keyword evidence="4 9" id="KW-0378">Hydrolase</keyword>
<feature type="active site" description="Proton donor" evidence="10">
    <location>
        <position position="153"/>
    </location>
</feature>
<evidence type="ECO:0000259" key="13">
    <source>
        <dbReference type="PROSITE" id="PS51166"/>
    </source>
</evidence>
<dbReference type="InterPro" id="IPR013784">
    <property type="entry name" value="Carb-bd-like_fold"/>
</dbReference>
<protein>
    <recommendedName>
        <fullName evidence="9">Glucoamylase</fullName>
        <ecNumber evidence="9">3.2.1.3</ecNumber>
    </recommendedName>
    <alternativeName>
        <fullName evidence="9">1,4-alpha-D-glucan glucohydrolase</fullName>
    </alternativeName>
    <alternativeName>
        <fullName evidence="9">Glucan 1,4-alpha-glucosidase</fullName>
    </alternativeName>
</protein>
<dbReference type="eggNOG" id="ENOG502QPM2">
    <property type="taxonomic scope" value="Eukaryota"/>
</dbReference>
<dbReference type="PANTHER" id="PTHR31616">
    <property type="entry name" value="TREHALASE"/>
    <property type="match status" value="1"/>
</dbReference>
<evidence type="ECO:0000256" key="12">
    <source>
        <dbReference type="SAM" id="MobiDB-lite"/>
    </source>
</evidence>
<dbReference type="InterPro" id="IPR000165">
    <property type="entry name" value="Glucoamylase"/>
</dbReference>
<dbReference type="GO" id="GO:0000324">
    <property type="term" value="C:fungal-type vacuole"/>
    <property type="evidence" value="ECO:0007669"/>
    <property type="project" value="TreeGrafter"/>
</dbReference>
<accession>R8BDZ2</accession>
<dbReference type="SUPFAM" id="SSF48208">
    <property type="entry name" value="Six-hairpin glycosidases"/>
    <property type="match status" value="1"/>
</dbReference>
<dbReference type="InterPro" id="IPR013783">
    <property type="entry name" value="Ig-like_fold"/>
</dbReference>
<dbReference type="FunFam" id="1.50.10.10:FF:000018">
    <property type="entry name" value="Glucoamylase"/>
    <property type="match status" value="1"/>
</dbReference>
<evidence type="ECO:0000256" key="10">
    <source>
        <dbReference type="PIRSR" id="PIRSR001031-1"/>
    </source>
</evidence>
<dbReference type="PROSITE" id="PS51166">
    <property type="entry name" value="CBM20"/>
    <property type="match status" value="1"/>
</dbReference>
<keyword evidence="6 9" id="KW-0119">Carbohydrate metabolism</keyword>
<dbReference type="InterPro" id="IPR011613">
    <property type="entry name" value="GH15-like"/>
</dbReference>
<evidence type="ECO:0000256" key="8">
    <source>
        <dbReference type="ARBA" id="ARBA00023326"/>
    </source>
</evidence>
<feature type="domain" description="CBM20" evidence="13">
    <location>
        <begin position="448"/>
        <end position="562"/>
    </location>
</feature>
<dbReference type="GO" id="GO:0004339">
    <property type="term" value="F:glucan 1,4-alpha-glucosidase activity"/>
    <property type="evidence" value="ECO:0007669"/>
    <property type="project" value="UniProtKB-EC"/>
</dbReference>
<name>R8BDZ2_PHAM7</name>
<evidence type="ECO:0000256" key="6">
    <source>
        <dbReference type="ARBA" id="ARBA00023277"/>
    </source>
</evidence>
<dbReference type="Proteomes" id="UP000014074">
    <property type="component" value="Unassembled WGS sequence"/>
</dbReference>
<dbReference type="Gene3D" id="2.60.40.10">
    <property type="entry name" value="Immunoglobulins"/>
    <property type="match status" value="1"/>
</dbReference>
<dbReference type="InterPro" id="IPR008928">
    <property type="entry name" value="6-hairpin_glycosidase_sf"/>
</dbReference>
<gene>
    <name evidence="14" type="ORF">UCRPA7_6854</name>
</gene>
<dbReference type="AlphaFoldDB" id="R8BDZ2"/>
<reference evidence="15" key="1">
    <citation type="journal article" date="2013" name="Genome Announc.">
        <title>Draft genome sequence of the ascomycete Phaeoacremonium aleophilum strain UCR-PA7, a causal agent of the esca disease complex in grapevines.</title>
        <authorList>
            <person name="Blanco-Ulate B."/>
            <person name="Rolshausen P."/>
            <person name="Cantu D."/>
        </authorList>
    </citation>
    <scope>NUCLEOTIDE SEQUENCE [LARGE SCALE GENOMIC DNA]</scope>
    <source>
        <strain evidence="15">UCR-PA7</strain>
    </source>
</reference>
<comment type="catalytic activity">
    <reaction evidence="1 9">
        <text>Hydrolysis of terminal (1-&gt;4)-linked alpha-D-glucose residues successively from non-reducing ends of the chains with release of beta-D-glucose.</text>
        <dbReference type="EC" id="3.2.1.3"/>
    </reaction>
</comment>
<keyword evidence="5" id="KW-0325">Glycoprotein</keyword>
<keyword evidence="8 9" id="KW-0624">Polysaccharide degradation</keyword>
<dbReference type="EMBL" id="KB933264">
    <property type="protein sequence ID" value="EON97517.1"/>
    <property type="molecule type" value="Genomic_DNA"/>
</dbReference>
<dbReference type="OrthoDB" id="6123450at2759"/>
<proteinExistence type="inferred from homology"/>
<dbReference type="GeneID" id="19327554"/>
<dbReference type="Pfam" id="PF00723">
    <property type="entry name" value="Glyco_hydro_15"/>
    <property type="match status" value="1"/>
</dbReference>
<organism evidence="14 15">
    <name type="scientific">Phaeoacremonium minimum (strain UCR-PA7)</name>
    <name type="common">Esca disease fungus</name>
    <name type="synonym">Togninia minima</name>
    <dbReference type="NCBI Taxonomy" id="1286976"/>
    <lineage>
        <taxon>Eukaryota</taxon>
        <taxon>Fungi</taxon>
        <taxon>Dikarya</taxon>
        <taxon>Ascomycota</taxon>
        <taxon>Pezizomycotina</taxon>
        <taxon>Sordariomycetes</taxon>
        <taxon>Sordariomycetidae</taxon>
        <taxon>Togniniales</taxon>
        <taxon>Togniniaceae</taxon>
        <taxon>Phaeoacremonium</taxon>
    </lineage>
</organism>
<dbReference type="PIRSF" id="PIRSF001031">
    <property type="entry name" value="Glu-a-glcsd_SBD"/>
    <property type="match status" value="1"/>
</dbReference>
<keyword evidence="3" id="KW-0732">Signal</keyword>
<dbReference type="GO" id="GO:2001070">
    <property type="term" value="F:starch binding"/>
    <property type="evidence" value="ECO:0007669"/>
    <property type="project" value="InterPro"/>
</dbReference>
<evidence type="ECO:0000256" key="7">
    <source>
        <dbReference type="ARBA" id="ARBA00023295"/>
    </source>
</evidence>
<dbReference type="InterPro" id="IPR012341">
    <property type="entry name" value="6hp_glycosidase-like_sf"/>
</dbReference>
<keyword evidence="7 9" id="KW-0326">Glycosidase</keyword>
<dbReference type="PRINTS" id="PR00736">
    <property type="entry name" value="GLHYDRLASE15"/>
</dbReference>
<dbReference type="InterPro" id="IPR046966">
    <property type="entry name" value="Glucoamylase_active_site"/>
</dbReference>
<evidence type="ECO:0000256" key="5">
    <source>
        <dbReference type="ARBA" id="ARBA00023180"/>
    </source>
</evidence>
<dbReference type="RefSeq" id="XP_007917581.1">
    <property type="nucleotide sequence ID" value="XM_007919390.1"/>
</dbReference>
<dbReference type="GO" id="GO:0000272">
    <property type="term" value="P:polysaccharide catabolic process"/>
    <property type="evidence" value="ECO:0007669"/>
    <property type="project" value="UniProtKB-KW"/>
</dbReference>
<evidence type="ECO:0000256" key="4">
    <source>
        <dbReference type="ARBA" id="ARBA00022801"/>
    </source>
</evidence>
<dbReference type="SUPFAM" id="SSF49452">
    <property type="entry name" value="Starch-binding domain-like"/>
    <property type="match status" value="1"/>
</dbReference>
<feature type="region of interest" description="Disordered" evidence="12">
    <location>
        <begin position="541"/>
        <end position="570"/>
    </location>
</feature>
<dbReference type="InterPro" id="IPR002044">
    <property type="entry name" value="CBM20"/>
</dbReference>
<evidence type="ECO:0000256" key="3">
    <source>
        <dbReference type="ARBA" id="ARBA00022729"/>
    </source>
</evidence>
<feature type="compositionally biased region" description="Polar residues" evidence="12">
    <location>
        <begin position="548"/>
        <end position="558"/>
    </location>
</feature>
<evidence type="ECO:0000313" key="15">
    <source>
        <dbReference type="Proteomes" id="UP000014074"/>
    </source>
</evidence>
<feature type="binding site" evidence="11">
    <location>
        <position position="94"/>
    </location>
    <ligand>
        <name>substrate</name>
    </ligand>
</feature>
<evidence type="ECO:0000313" key="14">
    <source>
        <dbReference type="EMBL" id="EON97517.1"/>
    </source>
</evidence>
<dbReference type="HOGENOM" id="CLU_012173_1_0_1"/>
<evidence type="ECO:0000256" key="1">
    <source>
        <dbReference type="ARBA" id="ARBA00001863"/>
    </source>
</evidence>
<dbReference type="PANTHER" id="PTHR31616:SF12">
    <property type="entry name" value="GLUCOAMYLASE"/>
    <property type="match status" value="1"/>
</dbReference>
<dbReference type="Gene3D" id="1.50.10.10">
    <property type="match status" value="1"/>
</dbReference>
<evidence type="ECO:0000256" key="2">
    <source>
        <dbReference type="ARBA" id="ARBA00006188"/>
    </source>
</evidence>
<dbReference type="EC" id="3.2.1.3" evidence="9"/>
<comment type="similarity">
    <text evidence="2 9">Belongs to the glycosyl hydrolase 15 family.</text>
</comment>
<keyword evidence="15" id="KW-1185">Reference proteome</keyword>
<dbReference type="PROSITE" id="PS00820">
    <property type="entry name" value="GLUCOAMYLASE"/>
    <property type="match status" value="1"/>
</dbReference>
<evidence type="ECO:0000256" key="9">
    <source>
        <dbReference type="PIRNR" id="PIRNR001031"/>
    </source>
</evidence>
<dbReference type="SMART" id="SM01065">
    <property type="entry name" value="CBM_2"/>
    <property type="match status" value="1"/>
</dbReference>
<dbReference type="KEGG" id="tmn:UCRPA7_6854"/>